<accession>A0ACB5UP01</accession>
<dbReference type="EMBL" id="BTPU01000065">
    <property type="protein sequence ID" value="GMQ64248.1"/>
    <property type="molecule type" value="Genomic_DNA"/>
</dbReference>
<keyword evidence="2" id="KW-1185">Reference proteome</keyword>
<evidence type="ECO:0000313" key="2">
    <source>
        <dbReference type="Proteomes" id="UP001374599"/>
    </source>
</evidence>
<protein>
    <submittedName>
        <fullName evidence="1">Uncharacterized protein</fullName>
    </submittedName>
</protein>
<reference evidence="1" key="1">
    <citation type="submission" date="2023-09" db="EMBL/GenBank/DDBJ databases">
        <title>Vallitalea sediminicola and Vallitalea maricola sp. nov., anaerobic bacteria isolated from marine sediment.</title>
        <authorList>
            <person name="Hirano S."/>
            <person name="Maeda A."/>
            <person name="Terahara T."/>
            <person name="Mori K."/>
            <person name="Hamada M."/>
            <person name="Matsumoto R."/>
            <person name="Kobayashi T."/>
        </authorList>
    </citation>
    <scope>NUCLEOTIDE SEQUENCE</scope>
    <source>
        <strain evidence="1">AN17-2</strain>
    </source>
</reference>
<evidence type="ECO:0000313" key="1">
    <source>
        <dbReference type="EMBL" id="GMQ64248.1"/>
    </source>
</evidence>
<organism evidence="1 2">
    <name type="scientific">Vallitalea maricola</name>
    <dbReference type="NCBI Taxonomy" id="3074433"/>
    <lineage>
        <taxon>Bacteria</taxon>
        <taxon>Bacillati</taxon>
        <taxon>Bacillota</taxon>
        <taxon>Clostridia</taxon>
        <taxon>Lachnospirales</taxon>
        <taxon>Vallitaleaceae</taxon>
        <taxon>Vallitalea</taxon>
    </lineage>
</organism>
<sequence length="224" mass="26165">MVDFSLLKIESYFDHLSANSEKSSTILTYINKIHFILDELEETEIKNGLLKIVEEIKVLVNGKWTQSDIENCYKRAKEVLFRDTKSVLKNFNEKLSNTNINDFYIINQDMFSLTLAGSFDSDYYHDVEVKFLDVEFICCPNHFTADSFRIATENEIYKLGEVTNIKDSEGLAICMEDTSWGDKYYMIAHSIEVSWGTVFYYMRENLGEGQRIANWVLEKNRSNR</sequence>
<proteinExistence type="predicted"/>
<dbReference type="Proteomes" id="UP001374599">
    <property type="component" value="Unassembled WGS sequence"/>
</dbReference>
<name>A0ACB5UP01_9FIRM</name>
<gene>
    <name evidence="1" type="ORF">AN2V17_34850</name>
</gene>
<comment type="caution">
    <text evidence="1">The sequence shown here is derived from an EMBL/GenBank/DDBJ whole genome shotgun (WGS) entry which is preliminary data.</text>
</comment>